<sequence length="1117" mass="127649">MERFDSHVAPNRKEIERVVTRCIHIRDNHMKQLKKNLKNTQKKCEVAISKLGDVPLSENVKFAISISCGKSGHHSSTEPYFLETAYNTDRFKRWVETDLDGNCPGSCQMEHSSDLGEKDKMETILFPQVNDQKLVDSPSESWIESVDDVFIMNDRGQVTNILPPIPRRGKLDGFWVRDDYCRAVDVDALQEMKNLYYEVIGMSHKNMDEFISDLDVCAVKTRAADKKGHPVTCYAEPLSCKSKFLKLDLLSYHFPNLRTMRRSLHRIKNSYDSIIDIGNALKEGNFSRLSKIYQDGKNIFVRSKANNEEVCLDEDKLHETYSNGIQIFKEIDMDPPRIPCISCERLCTSKYTSPVAKHLDPTISECLLLGDGVQELAESSYWKQLQSLYDPEEFNNSSICNHCSGHLKKNRLPSLCILNNLRADGVPEEIKTLNRFEKMLIQRAKAFQCIVKLGTVQKKNIPHHMKLDQVKGTFHSPLPLEATLNKLCKDTDPIDVNHELFVLIRSNPTKKKVIWEDYVNLIKKIWTALKWFKVNNPLYKNIHLPGTPDELLDHLAEVDLEYPQDLGNQSSIKENASDLVTHCCARDVNGEGQGSDSRLPNVGRIEKSKDAGGTPDNVEDHPNPAYNTQLNGAGAQVGRGDDLGDNVGGEFSFITIVIIQEIRISLLWVSHLVIVDAEVAMSAPDLLCFFYNGEFTHRGNSAKINNKGIHTLCTASENRNDPILTRSRTKPVLLNRSMSNFTKTVEVPTLIRVNVRHRRINNLDLAVIPNRFREKMRNLYGMRYLYRRLTSSSNLLVVKARYHEECYALYCQRPTTQPPEEKVSVTDWYGNVTMRVWEDQRNAINNGEIFYPSELREIFTQHVILNSSNSDEANDMRVEMTGIRDGEGDCGIVGFTLRADAVIGWILTRNVVGEYARDKNLRSGLDTDDTYNSVHEQNLPSPLKRDEKDVLAVMEHISHNVTNPFDVIDRKPYLSNLILSVPVTDIPLPSFKEDGSKRTATKSDLLHMIEKKVEENTVKDLDFVSQPACIMADIMTDIQSLNTEYMASFDDIGKYFVNAIGKLLQRYVEVHLIFDRYDDSINPKDLERSERYWKLIYIPTLFDLEHSHFYIIIECGH</sequence>
<name>A0ACC2N7N1_9HYME</name>
<keyword evidence="2" id="KW-1185">Reference proteome</keyword>
<comment type="caution">
    <text evidence="1">The sequence shown here is derived from an EMBL/GenBank/DDBJ whole genome shotgun (WGS) entry which is preliminary data.</text>
</comment>
<protein>
    <submittedName>
        <fullName evidence="1">Uncharacterized protein</fullName>
    </submittedName>
</protein>
<reference evidence="1" key="1">
    <citation type="submission" date="2023-04" db="EMBL/GenBank/DDBJ databases">
        <title>A chromosome-level genome assembly of the parasitoid wasp Eretmocerus hayati.</title>
        <authorList>
            <person name="Zhong Y."/>
            <person name="Liu S."/>
            <person name="Liu Y."/>
        </authorList>
    </citation>
    <scope>NUCLEOTIDE SEQUENCE</scope>
    <source>
        <strain evidence="1">ZJU_SS_LIU_2023</strain>
    </source>
</reference>
<gene>
    <name evidence="1" type="ORF">QAD02_007317</name>
</gene>
<dbReference type="Proteomes" id="UP001239111">
    <property type="component" value="Chromosome 4"/>
</dbReference>
<evidence type="ECO:0000313" key="1">
    <source>
        <dbReference type="EMBL" id="KAJ8665655.1"/>
    </source>
</evidence>
<proteinExistence type="predicted"/>
<evidence type="ECO:0000313" key="2">
    <source>
        <dbReference type="Proteomes" id="UP001239111"/>
    </source>
</evidence>
<organism evidence="1 2">
    <name type="scientific">Eretmocerus hayati</name>
    <dbReference type="NCBI Taxonomy" id="131215"/>
    <lineage>
        <taxon>Eukaryota</taxon>
        <taxon>Metazoa</taxon>
        <taxon>Ecdysozoa</taxon>
        <taxon>Arthropoda</taxon>
        <taxon>Hexapoda</taxon>
        <taxon>Insecta</taxon>
        <taxon>Pterygota</taxon>
        <taxon>Neoptera</taxon>
        <taxon>Endopterygota</taxon>
        <taxon>Hymenoptera</taxon>
        <taxon>Apocrita</taxon>
        <taxon>Proctotrupomorpha</taxon>
        <taxon>Chalcidoidea</taxon>
        <taxon>Aphelinidae</taxon>
        <taxon>Aphelininae</taxon>
        <taxon>Eretmocerus</taxon>
    </lineage>
</organism>
<accession>A0ACC2N7N1</accession>
<dbReference type="EMBL" id="CM056744">
    <property type="protein sequence ID" value="KAJ8665655.1"/>
    <property type="molecule type" value="Genomic_DNA"/>
</dbReference>